<gene>
    <name evidence="1" type="ORF">TSAR_000785</name>
</gene>
<comment type="caution">
    <text evidence="1">The sequence shown here is derived from an EMBL/GenBank/DDBJ whole genome shotgun (WGS) entry which is preliminary data.</text>
</comment>
<organism evidence="1 2">
    <name type="scientific">Trichomalopsis sarcophagae</name>
    <dbReference type="NCBI Taxonomy" id="543379"/>
    <lineage>
        <taxon>Eukaryota</taxon>
        <taxon>Metazoa</taxon>
        <taxon>Ecdysozoa</taxon>
        <taxon>Arthropoda</taxon>
        <taxon>Hexapoda</taxon>
        <taxon>Insecta</taxon>
        <taxon>Pterygota</taxon>
        <taxon>Neoptera</taxon>
        <taxon>Endopterygota</taxon>
        <taxon>Hymenoptera</taxon>
        <taxon>Apocrita</taxon>
        <taxon>Proctotrupomorpha</taxon>
        <taxon>Chalcidoidea</taxon>
        <taxon>Pteromalidae</taxon>
        <taxon>Pteromalinae</taxon>
        <taxon>Trichomalopsis</taxon>
    </lineage>
</organism>
<evidence type="ECO:0000313" key="1">
    <source>
        <dbReference type="EMBL" id="OXU31447.1"/>
    </source>
</evidence>
<dbReference type="EMBL" id="NNAY01000056">
    <property type="protein sequence ID" value="OXU31447.1"/>
    <property type="molecule type" value="Genomic_DNA"/>
</dbReference>
<name>A0A232FM64_9HYME</name>
<sequence length="144" mass="16454">MKVDTTRQPPVYTLEDLESEKIDGYFHEQQLTPRTLLIALPHNSPKISVCSAIGASVSPKFKYLLPFNRSMKEESEGVVCITRNPTRATYTNNKLRNDDDGDDDDDDYRKTFSQIKCGVYDSLHTLLSEINNLDNVKDHLVFEI</sequence>
<accession>A0A232FM64</accession>
<protein>
    <submittedName>
        <fullName evidence="1">Uncharacterized protein</fullName>
    </submittedName>
</protein>
<reference evidence="1 2" key="1">
    <citation type="journal article" date="2017" name="Curr. Biol.">
        <title>The Evolution of Venom by Co-option of Single-Copy Genes.</title>
        <authorList>
            <person name="Martinson E.O."/>
            <person name="Mrinalini"/>
            <person name="Kelkar Y.D."/>
            <person name="Chang C.H."/>
            <person name="Werren J.H."/>
        </authorList>
    </citation>
    <scope>NUCLEOTIDE SEQUENCE [LARGE SCALE GENOMIC DNA]</scope>
    <source>
        <strain evidence="1 2">Alberta</strain>
        <tissue evidence="1">Whole body</tissue>
    </source>
</reference>
<evidence type="ECO:0000313" key="2">
    <source>
        <dbReference type="Proteomes" id="UP000215335"/>
    </source>
</evidence>
<dbReference type="Proteomes" id="UP000215335">
    <property type="component" value="Unassembled WGS sequence"/>
</dbReference>
<keyword evidence="2" id="KW-1185">Reference proteome</keyword>
<dbReference type="AlphaFoldDB" id="A0A232FM64"/>
<proteinExistence type="predicted"/>